<feature type="region of interest" description="Disordered" evidence="16">
    <location>
        <begin position="486"/>
        <end position="598"/>
    </location>
</feature>
<keyword evidence="5 15" id="KW-0540">Nuclease</keyword>
<dbReference type="FunFam" id="3.40.50.10130:FF:000005">
    <property type="entry name" value="crossover junction endonuclease MUS81 isoform X1"/>
    <property type="match status" value="1"/>
</dbReference>
<dbReference type="GO" id="GO:0046872">
    <property type="term" value="F:metal ion binding"/>
    <property type="evidence" value="ECO:0007669"/>
    <property type="project" value="UniProtKB-UniRule"/>
</dbReference>
<evidence type="ECO:0000256" key="15">
    <source>
        <dbReference type="RuleBase" id="RU369042"/>
    </source>
</evidence>
<feature type="compositionally biased region" description="Low complexity" evidence="16">
    <location>
        <begin position="607"/>
        <end position="617"/>
    </location>
</feature>
<dbReference type="STRING" id="3076.A0A2P6TL37"/>
<evidence type="ECO:0000256" key="2">
    <source>
        <dbReference type="ARBA" id="ARBA00004123"/>
    </source>
</evidence>
<dbReference type="AlphaFoldDB" id="A0A2P6TL37"/>
<evidence type="ECO:0000313" key="18">
    <source>
        <dbReference type="EMBL" id="PRW44966.1"/>
    </source>
</evidence>
<dbReference type="InterPro" id="IPR006166">
    <property type="entry name" value="ERCC4_domain"/>
</dbReference>
<dbReference type="GO" id="GO:0048257">
    <property type="term" value="F:3'-flap endonuclease activity"/>
    <property type="evidence" value="ECO:0007669"/>
    <property type="project" value="TreeGrafter"/>
</dbReference>
<evidence type="ECO:0000256" key="1">
    <source>
        <dbReference type="ARBA" id="ARBA00001946"/>
    </source>
</evidence>
<feature type="domain" description="ERCC4" evidence="17">
    <location>
        <begin position="703"/>
        <end position="809"/>
    </location>
</feature>
<proteinExistence type="inferred from homology"/>
<dbReference type="CDD" id="cd20074">
    <property type="entry name" value="XPF_nuclease_Mus81"/>
    <property type="match status" value="1"/>
</dbReference>
<dbReference type="EMBL" id="LHPG02000012">
    <property type="protein sequence ID" value="PRW44966.1"/>
    <property type="molecule type" value="Genomic_DNA"/>
</dbReference>
<evidence type="ECO:0000256" key="8">
    <source>
        <dbReference type="ARBA" id="ARBA00022763"/>
    </source>
</evidence>
<keyword evidence="19" id="KW-1185">Reference proteome</keyword>
<dbReference type="GO" id="GO:0008821">
    <property type="term" value="F:crossover junction DNA endonuclease activity"/>
    <property type="evidence" value="ECO:0007669"/>
    <property type="project" value="UniProtKB-UniRule"/>
</dbReference>
<evidence type="ECO:0000256" key="7">
    <source>
        <dbReference type="ARBA" id="ARBA00022759"/>
    </source>
</evidence>
<dbReference type="Gene3D" id="3.40.50.10130">
    <property type="match status" value="1"/>
</dbReference>
<dbReference type="GO" id="GO:0048476">
    <property type="term" value="C:Holliday junction resolvase complex"/>
    <property type="evidence" value="ECO:0007669"/>
    <property type="project" value="UniProtKB-UniRule"/>
</dbReference>
<keyword evidence="6 15" id="KW-0479">Metal-binding</keyword>
<reference evidence="18 19" key="1">
    <citation type="journal article" date="2018" name="Plant J.">
        <title>Genome sequences of Chlorella sorokiniana UTEX 1602 and Micractinium conductrix SAG 241.80: implications to maltose excretion by a green alga.</title>
        <authorList>
            <person name="Arriola M.B."/>
            <person name="Velmurugan N."/>
            <person name="Zhang Y."/>
            <person name="Plunkett M.H."/>
            <person name="Hondzo H."/>
            <person name="Barney B.M."/>
        </authorList>
    </citation>
    <scope>NUCLEOTIDE SEQUENCE [LARGE SCALE GENOMIC DNA]</scope>
    <source>
        <strain evidence="19">UTEX 1602</strain>
    </source>
</reference>
<evidence type="ECO:0000313" key="19">
    <source>
        <dbReference type="Proteomes" id="UP000239899"/>
    </source>
</evidence>
<feature type="region of interest" description="Disordered" evidence="16">
    <location>
        <begin position="655"/>
        <end position="691"/>
    </location>
</feature>
<dbReference type="Proteomes" id="UP000239899">
    <property type="component" value="Unassembled WGS sequence"/>
</dbReference>
<protein>
    <recommendedName>
        <fullName evidence="4 15">Crossover junction endonuclease MUS81</fullName>
        <ecNumber evidence="15">3.1.22.-</ecNumber>
    </recommendedName>
</protein>
<keyword evidence="14" id="KW-0469">Meiosis</keyword>
<dbReference type="EC" id="3.1.22.-" evidence="15"/>
<keyword evidence="8 15" id="KW-0227">DNA damage</keyword>
<evidence type="ECO:0000256" key="5">
    <source>
        <dbReference type="ARBA" id="ARBA00022722"/>
    </source>
</evidence>
<dbReference type="GO" id="GO:0006308">
    <property type="term" value="P:DNA catabolic process"/>
    <property type="evidence" value="ECO:0007669"/>
    <property type="project" value="UniProtKB-UniRule"/>
</dbReference>
<evidence type="ECO:0000256" key="11">
    <source>
        <dbReference type="ARBA" id="ARBA00023172"/>
    </source>
</evidence>
<comment type="cofactor">
    <cofactor evidence="1 15">
        <name>Mg(2+)</name>
        <dbReference type="ChEBI" id="CHEBI:18420"/>
    </cofactor>
</comment>
<dbReference type="GO" id="GO:0031573">
    <property type="term" value="P:mitotic intra-S DNA damage checkpoint signaling"/>
    <property type="evidence" value="ECO:0007669"/>
    <property type="project" value="TreeGrafter"/>
</dbReference>
<dbReference type="InterPro" id="IPR033309">
    <property type="entry name" value="Mus81"/>
</dbReference>
<dbReference type="GO" id="GO:0000712">
    <property type="term" value="P:resolution of meiotic recombination intermediates"/>
    <property type="evidence" value="ECO:0007669"/>
    <property type="project" value="TreeGrafter"/>
</dbReference>
<dbReference type="PANTHER" id="PTHR13451:SF0">
    <property type="entry name" value="CROSSOVER JUNCTION ENDONUCLEASE MUS81"/>
    <property type="match status" value="1"/>
</dbReference>
<dbReference type="GO" id="GO:0000727">
    <property type="term" value="P:double-strand break repair via break-induced replication"/>
    <property type="evidence" value="ECO:0007669"/>
    <property type="project" value="UniProtKB-UniRule"/>
</dbReference>
<keyword evidence="12 15" id="KW-0234">DNA repair</keyword>
<keyword evidence="9 15" id="KW-0378">Hydrolase</keyword>
<comment type="similarity">
    <text evidence="3 15">Belongs to the XPF family.</text>
</comment>
<sequence>MAGSGKGANYAEAAHAAADTVETQGGLLECVVPANNIVREFLLEVRRERMSRAIEHTDQLAGQMKRAADALVTHPFRVWDMPSAQRVKGCGPAMARILADNLWRLYPAEPPEEEELEELVRQEAALKAAAAAQRKRKKQEAAAAAAGPGALDAGLAAAAAGLPAGLAAAADVAADAAAGGKGRGSSKAAQEYIPQLGSAPYAFLLVMLQAQKGPAKQQHFGKQELIDLAEASGLSIKPINSDGSSKRQTNDGRMFKFDGWSSFRTLIKKGLAHEWSNPKKVSLTAQGFALAERLYRKEVARGAVEAMPGIPTAGPLLFQLEEADPAAAAAAAAAVPAGVLPSAALNATRQLAPRNAAAAAAVRRADAAAPAAAPPRAAAAAAAPAPSVPRAALQPTATLAAFPAAAPAAAGGQLARQLHAAVPDEDVAAMVEMGYSDRKARRALRRSLGELGLPDVGRAVELAELLESEGEDSDAEGPSGLAAPQKLVQAQQQQQPQQQHPQQQQQHPQQQQAQAQQAQRHRHAEELLPQRGWEQPPAGGEMQDRDLLLGPNPALLAGAAPGVVARQPSQAPAAALQRNDSGRSQQSQQERGPAAVPARGHIRMGSQQQPLEDSQQQGDEEAGEEYNIDRFLSQLDKRLNGGSGNNAAAALGQGLARAGSGSGSGAGSRASPSEGGTLRLQSGDLRLPPLRPDRRFGEEYEVLLVLDQREQYSRGTGQGRLSALEQHMAKMRQAGLVVEDRHLPIGDGVWIARSRLNPREEYVLDFIVERKSVQDLVSSIKNKERYEKQKYYLRRCGLRCLYYLVEGDPDQLPEVEQKMCRTAAARTEVWDGFKLLRTTDHVSTFRLYQALTQRIQALYRDCTAPAAGNGAGQLPSFAAWQARVKESGEGTVTLHDIWGVMLQGVPKLGPEATRAILLRYPTPLDLYRAYQAVSAAAEERGECGHRAAERLLRGLKTEGAKAGIGPDKAASVYNCLFKRRMAGGRARPCRRAAVRAVAASSSATAAADVGAPIEVLRKACRTKQVPSKEVIAAMQAVEAAHARQPLVQDFPAALNGTWRLVFSAPSPITMWQYIPVQEDAVIDVDAGTVDLVSVVGPLDNVFKGRCTFKQEGSRFDMDFGFSAAEAKWFGRWETKSEFAEKRKTYSFFLVTEDLAVANSSGGPQTLMYRVK</sequence>
<feature type="compositionally biased region" description="Low complexity" evidence="16">
    <location>
        <begin position="667"/>
        <end position="676"/>
    </location>
</feature>
<dbReference type="InterPro" id="IPR036388">
    <property type="entry name" value="WH-like_DNA-bd_sf"/>
</dbReference>
<comment type="caution">
    <text evidence="18">The sequence shown here is derived from an EMBL/GenBank/DDBJ whole genome shotgun (WGS) entry which is preliminary data.</text>
</comment>
<evidence type="ECO:0000256" key="6">
    <source>
        <dbReference type="ARBA" id="ARBA00022723"/>
    </source>
</evidence>
<name>A0A2P6TL37_CHLSO</name>
<evidence type="ECO:0000256" key="16">
    <source>
        <dbReference type="SAM" id="MobiDB-lite"/>
    </source>
</evidence>
<keyword evidence="10 15" id="KW-0460">Magnesium</keyword>
<dbReference type="GO" id="GO:0003677">
    <property type="term" value="F:DNA binding"/>
    <property type="evidence" value="ECO:0007669"/>
    <property type="project" value="UniProtKB-UniRule"/>
</dbReference>
<feature type="region of interest" description="Disordered" evidence="16">
    <location>
        <begin position="604"/>
        <end position="623"/>
    </location>
</feature>
<keyword evidence="13 15" id="KW-0539">Nucleus</keyword>
<dbReference type="PANTHER" id="PTHR13451">
    <property type="entry name" value="CLASS II CROSSOVER JUNCTION ENDONUCLEASE MUS81"/>
    <property type="match status" value="1"/>
</dbReference>
<evidence type="ECO:0000256" key="13">
    <source>
        <dbReference type="ARBA" id="ARBA00023242"/>
    </source>
</evidence>
<dbReference type="Pfam" id="PF02732">
    <property type="entry name" value="ERCC4"/>
    <property type="match status" value="1"/>
</dbReference>
<gene>
    <name evidence="18" type="ORF">C2E21_6478</name>
</gene>
<accession>A0A2P6TL37</accession>
<dbReference type="Gene3D" id="1.10.8.10">
    <property type="entry name" value="DNA helicase RuvA subunit, C-terminal domain"/>
    <property type="match status" value="1"/>
</dbReference>
<dbReference type="Pfam" id="PF21136">
    <property type="entry name" value="WHD_MUS81"/>
    <property type="match status" value="1"/>
</dbReference>
<feature type="compositionally biased region" description="Low complexity" evidence="16">
    <location>
        <begin position="489"/>
        <end position="518"/>
    </location>
</feature>
<comment type="subunit">
    <text evidence="15">Interacts with EME1.</text>
</comment>
<dbReference type="InterPro" id="IPR047416">
    <property type="entry name" value="XPF_nuclease_Mus81"/>
</dbReference>
<dbReference type="SUPFAM" id="SSF52980">
    <property type="entry name" value="Restriction endonuclease-like"/>
    <property type="match status" value="1"/>
</dbReference>
<feature type="compositionally biased region" description="Low complexity" evidence="16">
    <location>
        <begin position="548"/>
        <end position="565"/>
    </location>
</feature>
<evidence type="ECO:0000256" key="10">
    <source>
        <dbReference type="ARBA" id="ARBA00022842"/>
    </source>
</evidence>
<dbReference type="OrthoDB" id="5963188at2759"/>
<dbReference type="InterPro" id="IPR042530">
    <property type="entry name" value="EME1/EME2_C"/>
</dbReference>
<dbReference type="CDD" id="cd21036">
    <property type="entry name" value="WH_MUS81"/>
    <property type="match status" value="1"/>
</dbReference>
<dbReference type="InterPro" id="IPR047417">
    <property type="entry name" value="WHD_MUS81"/>
</dbReference>
<keyword evidence="11 15" id="KW-0233">DNA recombination</keyword>
<evidence type="ECO:0000256" key="12">
    <source>
        <dbReference type="ARBA" id="ARBA00023204"/>
    </source>
</evidence>
<keyword evidence="7 15" id="KW-0255">Endonuclease</keyword>
<dbReference type="SMART" id="SM00891">
    <property type="entry name" value="ERCC4"/>
    <property type="match status" value="1"/>
</dbReference>
<dbReference type="InterPro" id="IPR011335">
    <property type="entry name" value="Restrct_endonuc-II-like"/>
</dbReference>
<evidence type="ECO:0000256" key="9">
    <source>
        <dbReference type="ARBA" id="ARBA00022801"/>
    </source>
</evidence>
<evidence type="ECO:0000256" key="4">
    <source>
        <dbReference type="ARBA" id="ARBA00017114"/>
    </source>
</evidence>
<dbReference type="Gene3D" id="1.10.150.670">
    <property type="entry name" value="Crossover junction endonuclease EME1, DNA-binding domain"/>
    <property type="match status" value="1"/>
</dbReference>
<comment type="function">
    <text evidence="15">Interacts with EME1 to form a DNA structure-specific endonuclease with substrate preference for branched DNA structures with a 5'-end at the branch nick. Typical substrates include 3'-flap structures, D-loops, replication forks and nicked Holliday junctions. May be required in mitosis for the processing of stalled or collapsed replication fork intermediates. May be required in meiosis for the repair of meiosis-specific double strand breaks subsequent to single-end invasion (SEI).</text>
</comment>
<comment type="subcellular location">
    <subcellularLocation>
        <location evidence="2 15">Nucleus</location>
    </subcellularLocation>
</comment>
<organism evidence="18 19">
    <name type="scientific">Chlorella sorokiniana</name>
    <name type="common">Freshwater green alga</name>
    <dbReference type="NCBI Taxonomy" id="3076"/>
    <lineage>
        <taxon>Eukaryota</taxon>
        <taxon>Viridiplantae</taxon>
        <taxon>Chlorophyta</taxon>
        <taxon>core chlorophytes</taxon>
        <taxon>Trebouxiophyceae</taxon>
        <taxon>Chlorellales</taxon>
        <taxon>Chlorellaceae</taxon>
        <taxon>Chlorella clade</taxon>
        <taxon>Chlorella</taxon>
    </lineage>
</organism>
<dbReference type="GO" id="GO:0005634">
    <property type="term" value="C:nucleus"/>
    <property type="evidence" value="ECO:0007669"/>
    <property type="project" value="UniProtKB-SubCell"/>
</dbReference>
<evidence type="ECO:0000256" key="14">
    <source>
        <dbReference type="ARBA" id="ARBA00023254"/>
    </source>
</evidence>
<evidence type="ECO:0000256" key="3">
    <source>
        <dbReference type="ARBA" id="ARBA00010015"/>
    </source>
</evidence>
<dbReference type="Gene3D" id="1.10.10.10">
    <property type="entry name" value="Winged helix-like DNA-binding domain superfamily/Winged helix DNA-binding domain"/>
    <property type="match status" value="1"/>
</dbReference>
<evidence type="ECO:0000259" key="17">
    <source>
        <dbReference type="SMART" id="SM00891"/>
    </source>
</evidence>